<evidence type="ECO:0000313" key="5">
    <source>
        <dbReference type="Proteomes" id="UP001058016"/>
    </source>
</evidence>
<organism evidence="4 6">
    <name type="scientific">Turicibacter bilis</name>
    <dbReference type="NCBI Taxonomy" id="2735723"/>
    <lineage>
        <taxon>Bacteria</taxon>
        <taxon>Bacillati</taxon>
        <taxon>Bacillota</taxon>
        <taxon>Erysipelotrichia</taxon>
        <taxon>Erysipelotrichales</taxon>
        <taxon>Turicibacteraceae</taxon>
        <taxon>Turicibacter</taxon>
    </lineage>
</organism>
<dbReference type="Proteomes" id="UP001058016">
    <property type="component" value="Chromosome"/>
</dbReference>
<dbReference type="SMART" id="SM00052">
    <property type="entry name" value="EAL"/>
    <property type="match status" value="1"/>
</dbReference>
<dbReference type="PROSITE" id="PS50883">
    <property type="entry name" value="EAL"/>
    <property type="match status" value="1"/>
</dbReference>
<protein>
    <submittedName>
        <fullName evidence="4">EAL domain-containing protein</fullName>
    </submittedName>
</protein>
<dbReference type="Gene3D" id="3.20.20.450">
    <property type="entry name" value="EAL domain"/>
    <property type="match status" value="1"/>
</dbReference>
<dbReference type="SUPFAM" id="SSF141868">
    <property type="entry name" value="EAL domain-like"/>
    <property type="match status" value="1"/>
</dbReference>
<name>A0A9Q9CGP9_9FIRM</name>
<keyword evidence="5" id="KW-1185">Reference proteome</keyword>
<keyword evidence="1" id="KW-1133">Transmembrane helix</keyword>
<dbReference type="InterPro" id="IPR050706">
    <property type="entry name" value="Cyclic-di-GMP_PDE-like"/>
</dbReference>
<feature type="domain" description="EAL" evidence="2">
    <location>
        <begin position="279"/>
        <end position="535"/>
    </location>
</feature>
<feature type="transmembrane region" description="Helical" evidence="1">
    <location>
        <begin position="258"/>
        <end position="277"/>
    </location>
</feature>
<dbReference type="EMBL" id="CP071250">
    <property type="protein sequence ID" value="UUF08295.1"/>
    <property type="molecule type" value="Genomic_DNA"/>
</dbReference>
<keyword evidence="1" id="KW-0812">Transmembrane</keyword>
<dbReference type="RefSeq" id="WP_212724984.1">
    <property type="nucleotide sequence ID" value="NZ_CP071249.1"/>
</dbReference>
<sequence>MRLIGKLMIGFIISIGLIQPISFKVQAQDDKVKIGLYETSPYYDIDESGNIKGYYHDLLLLIQEVLPFSYEYVITDFSDGLQQLKEGQIDLMFGISLVSDRLNQMNYSQRSIGEEVFGFYTNPLSGMTSIEHLNGKTIGLIEGSHSTETILDLFSVMGISVEPYLVKSWKELEQSFESGKVDVIPHYSQLDRPGYDKIYEMTGDQVFIVTSNEQKSLIYQLDDALATLYTREDHPIEHLYASYFSETEEVNAQVLRCLAAWLLVLLLLVSPFLIVIWKRFKIKQKIRLNMKKERYLLQYQPIVHLNSEKIRGFEGLLRLYNDQKQLIPPFQFIPEIEENGMLLEISLWILKKAIQDYDEIKAYDCVKNREFYISINVSLSEIENRRFIRQAQKILQQSNLGPNKICLEIIERVKVNQMPRVAKNLALLKQAGFKIAMDDFGAEYSNLDLLLSLDTNIIKVDKFLIEGIEEDPVKNEMIEFIFRVSQIKNKMVVLEGVETKTQIQAIQQHHYDFIHVQGYYYYKPLFKQEIKLIDI</sequence>
<proteinExistence type="predicted"/>
<keyword evidence="1" id="KW-0472">Membrane</keyword>
<dbReference type="SUPFAM" id="SSF53850">
    <property type="entry name" value="Periplasmic binding protein-like II"/>
    <property type="match status" value="1"/>
</dbReference>
<dbReference type="PANTHER" id="PTHR33121:SF71">
    <property type="entry name" value="OXYGEN SENSOR PROTEIN DOSP"/>
    <property type="match status" value="1"/>
</dbReference>
<dbReference type="AlphaFoldDB" id="A0A9Q9CGP9"/>
<dbReference type="Proteomes" id="UP001058072">
    <property type="component" value="Chromosome"/>
</dbReference>
<gene>
    <name evidence="3" type="ORF">J0J69_06200</name>
    <name evidence="4" type="ORF">J0J70_12075</name>
</gene>
<dbReference type="InterPro" id="IPR001638">
    <property type="entry name" value="Solute-binding_3/MltF_N"/>
</dbReference>
<accession>A0A9Q9CGP9</accession>
<dbReference type="EMBL" id="CP071249">
    <property type="protein sequence ID" value="UUF07081.1"/>
    <property type="molecule type" value="Genomic_DNA"/>
</dbReference>
<evidence type="ECO:0000313" key="6">
    <source>
        <dbReference type="Proteomes" id="UP001058072"/>
    </source>
</evidence>
<evidence type="ECO:0000313" key="3">
    <source>
        <dbReference type="EMBL" id="UUF07081.1"/>
    </source>
</evidence>
<dbReference type="InterPro" id="IPR001633">
    <property type="entry name" value="EAL_dom"/>
</dbReference>
<evidence type="ECO:0000313" key="4">
    <source>
        <dbReference type="EMBL" id="UUF08295.1"/>
    </source>
</evidence>
<reference evidence="4 5" key="1">
    <citation type="submission" date="2021-03" db="EMBL/GenBank/DDBJ databases">
        <title>Comparative Genomics and Metabolomics in the genus Turicibacter.</title>
        <authorList>
            <person name="Maki J."/>
            <person name="Looft T."/>
        </authorList>
    </citation>
    <scope>NUCLEOTIDE SEQUENCE</scope>
    <source>
        <strain evidence="4">ISU324</strain>
        <strain evidence="3 5">MMM721</strain>
    </source>
</reference>
<dbReference type="InterPro" id="IPR035919">
    <property type="entry name" value="EAL_sf"/>
</dbReference>
<dbReference type="GO" id="GO:0071111">
    <property type="term" value="F:cyclic-guanylate-specific phosphodiesterase activity"/>
    <property type="evidence" value="ECO:0007669"/>
    <property type="project" value="InterPro"/>
</dbReference>
<dbReference type="Gene3D" id="3.40.190.10">
    <property type="entry name" value="Periplasmic binding protein-like II"/>
    <property type="match status" value="2"/>
</dbReference>
<dbReference type="CDD" id="cd01948">
    <property type="entry name" value="EAL"/>
    <property type="match status" value="1"/>
</dbReference>
<dbReference type="PANTHER" id="PTHR33121">
    <property type="entry name" value="CYCLIC DI-GMP PHOSPHODIESTERASE PDEF"/>
    <property type="match status" value="1"/>
</dbReference>
<dbReference type="Pfam" id="PF00497">
    <property type="entry name" value="SBP_bac_3"/>
    <property type="match status" value="1"/>
</dbReference>
<dbReference type="Pfam" id="PF00563">
    <property type="entry name" value="EAL"/>
    <property type="match status" value="1"/>
</dbReference>
<evidence type="ECO:0000259" key="2">
    <source>
        <dbReference type="PROSITE" id="PS50883"/>
    </source>
</evidence>
<evidence type="ECO:0000256" key="1">
    <source>
        <dbReference type="SAM" id="Phobius"/>
    </source>
</evidence>